<dbReference type="Pfam" id="PF02263">
    <property type="entry name" value="GBP"/>
    <property type="match status" value="1"/>
</dbReference>
<dbReference type="Gene3D" id="3.40.50.300">
    <property type="entry name" value="P-loop containing nucleotide triphosphate hydrolases"/>
    <property type="match status" value="1"/>
</dbReference>
<keyword evidence="1" id="KW-0547">Nucleotide-binding</keyword>
<protein>
    <recommendedName>
        <fullName evidence="5">GB1/RHD3-type G domain-containing protein</fullName>
    </recommendedName>
</protein>
<organism evidence="6 7">
    <name type="scientific">Pyxicephalus adspersus</name>
    <name type="common">African bullfrog</name>
    <dbReference type="NCBI Taxonomy" id="30357"/>
    <lineage>
        <taxon>Eukaryota</taxon>
        <taxon>Metazoa</taxon>
        <taxon>Chordata</taxon>
        <taxon>Craniata</taxon>
        <taxon>Vertebrata</taxon>
        <taxon>Euteleostomi</taxon>
        <taxon>Amphibia</taxon>
        <taxon>Batrachia</taxon>
        <taxon>Anura</taxon>
        <taxon>Neobatrachia</taxon>
        <taxon>Ranoidea</taxon>
        <taxon>Pyxicephalidae</taxon>
        <taxon>Pyxicephalinae</taxon>
        <taxon>Pyxicephalus</taxon>
    </lineage>
</organism>
<evidence type="ECO:0000313" key="6">
    <source>
        <dbReference type="EMBL" id="DBA18958.1"/>
    </source>
</evidence>
<dbReference type="Pfam" id="PF02841">
    <property type="entry name" value="GBP_C"/>
    <property type="match status" value="1"/>
</dbReference>
<keyword evidence="3" id="KW-0342">GTP-binding</keyword>
<dbReference type="SUPFAM" id="SSF48340">
    <property type="entry name" value="Interferon-induced guanylate-binding protein 1 (GBP1), C-terminal domain"/>
    <property type="match status" value="1"/>
</dbReference>
<dbReference type="Proteomes" id="UP001181693">
    <property type="component" value="Unassembled WGS sequence"/>
</dbReference>
<dbReference type="EMBL" id="DYDO01000008">
    <property type="protein sequence ID" value="DBA18958.1"/>
    <property type="molecule type" value="Genomic_DNA"/>
</dbReference>
<comment type="similarity">
    <text evidence="4">Belongs to the TRAFAC class dynamin-like GTPase superfamily. GB1/RHD3 GTPase family.</text>
</comment>
<evidence type="ECO:0000256" key="3">
    <source>
        <dbReference type="ARBA" id="ARBA00023134"/>
    </source>
</evidence>
<dbReference type="SUPFAM" id="SSF52540">
    <property type="entry name" value="P-loop containing nucleoside triphosphate hydrolases"/>
    <property type="match status" value="1"/>
</dbReference>
<evidence type="ECO:0000256" key="1">
    <source>
        <dbReference type="ARBA" id="ARBA00022741"/>
    </source>
</evidence>
<keyword evidence="7" id="KW-1185">Reference proteome</keyword>
<evidence type="ECO:0000256" key="4">
    <source>
        <dbReference type="PROSITE-ProRule" id="PRU01052"/>
    </source>
</evidence>
<dbReference type="InterPro" id="IPR036543">
    <property type="entry name" value="Guanylate-bd_C_sf"/>
</dbReference>
<comment type="caution">
    <text evidence="6">The sequence shown here is derived from an EMBL/GenBank/DDBJ whole genome shotgun (WGS) entry which is preliminary data.</text>
</comment>
<dbReference type="GO" id="GO:0005525">
    <property type="term" value="F:GTP binding"/>
    <property type="evidence" value="ECO:0007669"/>
    <property type="project" value="UniProtKB-KW"/>
</dbReference>
<dbReference type="PANTHER" id="PTHR10751">
    <property type="entry name" value="GUANYLATE BINDING PROTEIN"/>
    <property type="match status" value="1"/>
</dbReference>
<reference evidence="6" key="1">
    <citation type="thesis" date="2020" institute="ProQuest LLC" country="789 East Eisenhower Parkway, Ann Arbor, MI, USA">
        <title>Comparative Genomics and Chromosome Evolution.</title>
        <authorList>
            <person name="Mudd A.B."/>
        </authorList>
    </citation>
    <scope>NUCLEOTIDE SEQUENCE</scope>
    <source>
        <strain evidence="6">1538</strain>
        <tissue evidence="6">Blood</tissue>
    </source>
</reference>
<dbReference type="InterPro" id="IPR003191">
    <property type="entry name" value="Guanylate-bd/ATL_C"/>
</dbReference>
<keyword evidence="2" id="KW-0378">Hydrolase</keyword>
<dbReference type="FunFam" id="3.40.50.300:FF:000422">
    <property type="entry name" value="Guanylate-binding protein 1"/>
    <property type="match status" value="1"/>
</dbReference>
<evidence type="ECO:0000256" key="2">
    <source>
        <dbReference type="ARBA" id="ARBA00022801"/>
    </source>
</evidence>
<evidence type="ECO:0000259" key="5">
    <source>
        <dbReference type="PROSITE" id="PS51715"/>
    </source>
</evidence>
<accession>A0AAV2ZXH5</accession>
<gene>
    <name evidence="6" type="ORF">GDO54_014848</name>
</gene>
<dbReference type="AlphaFoldDB" id="A0AAV2ZXH5"/>
<dbReference type="Gene3D" id="1.20.1000.10">
    <property type="entry name" value="Guanylate-binding protein, C-terminal domain"/>
    <property type="match status" value="1"/>
</dbReference>
<dbReference type="GO" id="GO:0003924">
    <property type="term" value="F:GTPase activity"/>
    <property type="evidence" value="ECO:0007669"/>
    <property type="project" value="InterPro"/>
</dbReference>
<evidence type="ECO:0000313" key="7">
    <source>
        <dbReference type="Proteomes" id="UP001181693"/>
    </source>
</evidence>
<proteinExistence type="inferred from homology"/>
<name>A0AAV2ZXH5_PYXAD</name>
<sequence>MEAPICLIEKLQDGRLQVNAEAIEILSKIKQPLAVVATVGMYRTGKSYMMNKLAGFEKGFQLGATVQGKTKGIWMWCVPHPRLKEHTLVLLDTEGLGDVQKGNKKNDTNIFCLSVLLSSVLVYNSIRTIDEDAVEKLRFVGELAELIKVRSGDNEDNECQFSRHFPSFIWLVRDFTLNLEMDGKEITEDEYLENALLPGECQLTAIVSAEETEETSMRIHSQHAIRMYFNTRKCFVFDSPTGDKNILQRMDEVSVEDLSSIFVEQCQRFCEYIYKNAEVKYLDDITPVSGEILGQLVYKYTEALSSSGIVCMEDTVIRISEEQNKAAVQEATEYYEKRMKERVHFPTETLEEFVEISAKCEEEALEIFMKRSFRDSELNFHKQYMRNIEEKKKHFSNMNETESRNYCDQLIKKHSGDLEEALKQSLYSKPGGYKKFQEDIKLIQQRYNSEPRKGVEVGISNTYLKAILQKIPFGDTDITSMTVTCSSGLRVSVVLYPKGVFEHPKCIGVLYEGVVREEDM</sequence>
<dbReference type="CDD" id="cd01851">
    <property type="entry name" value="GBP"/>
    <property type="match status" value="1"/>
</dbReference>
<dbReference type="PROSITE" id="PS51715">
    <property type="entry name" value="G_GB1_RHD3"/>
    <property type="match status" value="1"/>
</dbReference>
<dbReference type="InterPro" id="IPR015894">
    <property type="entry name" value="Guanylate-bd_N"/>
</dbReference>
<dbReference type="InterPro" id="IPR030386">
    <property type="entry name" value="G_GB1_RHD3_dom"/>
</dbReference>
<feature type="domain" description="GB1/RHD3-type G" evidence="5">
    <location>
        <begin position="30"/>
        <end position="278"/>
    </location>
</feature>
<dbReference type="InterPro" id="IPR027417">
    <property type="entry name" value="P-loop_NTPase"/>
</dbReference>